<dbReference type="InterPro" id="IPR004341">
    <property type="entry name" value="CAT_RNA-bd_dom"/>
</dbReference>
<reference evidence="6 10" key="3">
    <citation type="submission" date="2020-12" db="EMBL/GenBank/DDBJ databases">
        <title>Whole genome sequencing of Lactobacillus plantarum PC518.</title>
        <authorList>
            <person name="Guo Q."/>
        </authorList>
    </citation>
    <scope>NUCLEOTIDE SEQUENCE [LARGE SCALE GENOMIC DNA]</scope>
    <source>
        <strain evidence="6 10">PC518</strain>
    </source>
</reference>
<dbReference type="SMART" id="SM01061">
    <property type="entry name" value="CAT_RBD"/>
    <property type="match status" value="1"/>
</dbReference>
<dbReference type="Pfam" id="PF03123">
    <property type="entry name" value="CAT_RBD"/>
    <property type="match status" value="1"/>
</dbReference>
<dbReference type="EMBL" id="LUWI01000035">
    <property type="protein sequence ID" value="KZU01848.1"/>
    <property type="molecule type" value="Genomic_DNA"/>
</dbReference>
<dbReference type="InterPro" id="IPR036650">
    <property type="entry name" value="CAT_RNA-bd_dom_sf"/>
</dbReference>
<evidence type="ECO:0000313" key="3">
    <source>
        <dbReference type="EMBL" id="KZU01848.1"/>
    </source>
</evidence>
<gene>
    <name evidence="6" type="ORF">JH395_14350</name>
    <name evidence="5" type="ORF">LPJSA22_03130</name>
    <name evidence="4" type="ORF">NAB2_2656</name>
    <name evidence="3" type="ORF">Nizo2260_2655</name>
</gene>
<dbReference type="GeneID" id="89670572"/>
<dbReference type="GO" id="GO:0003723">
    <property type="term" value="F:RNA binding"/>
    <property type="evidence" value="ECO:0007669"/>
    <property type="project" value="InterPro"/>
</dbReference>
<proteinExistence type="predicted"/>
<evidence type="ECO:0000313" key="7">
    <source>
        <dbReference type="Proteomes" id="UP000076872"/>
    </source>
</evidence>
<evidence type="ECO:0000313" key="6">
    <source>
        <dbReference type="EMBL" id="QQM60868.1"/>
    </source>
</evidence>
<sequence length="281" mass="32835">MRIKKVFNNNVLLAEKNGREVVLIGKGIGFKKHTGDDVEQQQITKIYTPEGDNWISNFQSLMADIEPEYFEVASQIIELAEQQLQTTFNVYLLISLTDHIHFAVYRHHHQMDIHNEILWETKRIYHREFQVGMQALALIKKHFDVTLLEDEAGFIAMKFVENSMADSNTDQTLAMTKLINDILNIVKYQLSLTMPDESVSLQRFLVHLRFFAERLTLKRPDQSQGADDDFLFEHLSKQYPRAFACVQKIAVFVKKSTEQTVSVNERIYLIMHIQRMLNENQ</sequence>
<evidence type="ECO:0000313" key="5">
    <source>
        <dbReference type="EMBL" id="ODO63108.1"/>
    </source>
</evidence>
<dbReference type="EMBL" id="MCOL01000001">
    <property type="protein sequence ID" value="ODO63108.1"/>
    <property type="molecule type" value="Genomic_DNA"/>
</dbReference>
<reference evidence="5 9" key="2">
    <citation type="submission" date="2016-08" db="EMBL/GenBank/DDBJ databases">
        <title>Genome sequencing of Lactobacillus plantarum JSA22, isolated from fermented soybean paste.</title>
        <authorList>
            <person name="Choi H.S."/>
        </authorList>
    </citation>
    <scope>NUCLEOTIDE SEQUENCE [LARGE SCALE GENOMIC DNA]</scope>
    <source>
        <strain evidence="5 9">JSA22</strain>
    </source>
</reference>
<dbReference type="Pfam" id="PF00874">
    <property type="entry name" value="PRD"/>
    <property type="match status" value="2"/>
</dbReference>
<evidence type="ECO:0000259" key="2">
    <source>
        <dbReference type="PROSITE" id="PS51372"/>
    </source>
</evidence>
<dbReference type="SUPFAM" id="SSF63520">
    <property type="entry name" value="PTS-regulatory domain, PRD"/>
    <property type="match status" value="2"/>
</dbReference>
<dbReference type="EMBL" id="LUXO01000033">
    <property type="protein sequence ID" value="KZV02036.1"/>
    <property type="molecule type" value="Genomic_DNA"/>
</dbReference>
<evidence type="ECO:0000313" key="4">
    <source>
        <dbReference type="EMBL" id="KZV02036.1"/>
    </source>
</evidence>
<dbReference type="GO" id="GO:0006355">
    <property type="term" value="P:regulation of DNA-templated transcription"/>
    <property type="evidence" value="ECO:0007669"/>
    <property type="project" value="InterPro"/>
</dbReference>
<keyword evidence="1" id="KW-0677">Repeat</keyword>
<dbReference type="InterPro" id="IPR050661">
    <property type="entry name" value="BglG_antiterminators"/>
</dbReference>
<dbReference type="PROSITE" id="PS51372">
    <property type="entry name" value="PRD_2"/>
    <property type="match status" value="2"/>
</dbReference>
<dbReference type="InterPro" id="IPR011608">
    <property type="entry name" value="PRD"/>
</dbReference>
<dbReference type="Gene3D" id="2.30.24.10">
    <property type="entry name" value="CAT RNA-binding domain"/>
    <property type="match status" value="1"/>
</dbReference>
<dbReference type="Proteomes" id="UP000076989">
    <property type="component" value="Unassembled WGS sequence"/>
</dbReference>
<evidence type="ECO:0000313" key="9">
    <source>
        <dbReference type="Proteomes" id="UP000094892"/>
    </source>
</evidence>
<evidence type="ECO:0000313" key="8">
    <source>
        <dbReference type="Proteomes" id="UP000076989"/>
    </source>
</evidence>
<feature type="domain" description="PRD" evidence="2">
    <location>
        <begin position="170"/>
        <end position="281"/>
    </location>
</feature>
<dbReference type="RefSeq" id="WP_003643570.1">
    <property type="nucleotide sequence ID" value="NZ_AP028145.1"/>
</dbReference>
<dbReference type="Proteomes" id="UP000076872">
    <property type="component" value="Unassembled WGS sequence"/>
</dbReference>
<reference evidence="7 8" key="1">
    <citation type="submission" date="2016-03" db="EMBL/GenBank/DDBJ databases">
        <title>Comparative genomics of 54 Lactobacillus plantarum strains reveals genomic uncoupling from niche constraints.</title>
        <authorList>
            <person name="Martino M.E."/>
        </authorList>
    </citation>
    <scope>NUCLEOTIDE SEQUENCE [LARGE SCALE GENOMIC DNA]</scope>
    <source>
        <strain evidence="4 7">NAB2</strain>
        <strain evidence="3 8">Nizo2260</strain>
    </source>
</reference>
<name>A0A0G9FHW1_LACPN</name>
<dbReference type="NCBIfam" id="NF046042">
    <property type="entry name" value="LicT"/>
    <property type="match status" value="1"/>
</dbReference>
<dbReference type="PATRIC" id="fig|1590.142.peg.3108"/>
<evidence type="ECO:0000313" key="10">
    <source>
        <dbReference type="Proteomes" id="UP000595466"/>
    </source>
</evidence>
<dbReference type="Gene3D" id="1.10.1790.10">
    <property type="entry name" value="PRD domain"/>
    <property type="match status" value="2"/>
</dbReference>
<dbReference type="PANTHER" id="PTHR30185:SF15">
    <property type="entry name" value="CRYPTIC BETA-GLUCOSIDE BGL OPERON ANTITERMINATOR"/>
    <property type="match status" value="1"/>
</dbReference>
<evidence type="ECO:0000256" key="1">
    <source>
        <dbReference type="ARBA" id="ARBA00022737"/>
    </source>
</evidence>
<accession>A0A0G9FHW1</accession>
<dbReference type="PANTHER" id="PTHR30185">
    <property type="entry name" value="CRYPTIC BETA-GLUCOSIDE BGL OPERON ANTITERMINATOR"/>
    <property type="match status" value="1"/>
</dbReference>
<dbReference type="Proteomes" id="UP000094892">
    <property type="component" value="Unassembled WGS sequence"/>
</dbReference>
<dbReference type="SUPFAM" id="SSF50151">
    <property type="entry name" value="SacY-like RNA-binding domain"/>
    <property type="match status" value="1"/>
</dbReference>
<dbReference type="Proteomes" id="UP000595466">
    <property type="component" value="Chromosome"/>
</dbReference>
<dbReference type="EMBL" id="CP066817">
    <property type="protein sequence ID" value="QQM60868.1"/>
    <property type="molecule type" value="Genomic_DNA"/>
</dbReference>
<dbReference type="InterPro" id="IPR036634">
    <property type="entry name" value="PRD_sf"/>
</dbReference>
<organism evidence="5 9">
    <name type="scientific">Lactiplantibacillus plantarum</name>
    <name type="common">Lactobacillus plantarum</name>
    <dbReference type="NCBI Taxonomy" id="1590"/>
    <lineage>
        <taxon>Bacteria</taxon>
        <taxon>Bacillati</taxon>
        <taxon>Bacillota</taxon>
        <taxon>Bacilli</taxon>
        <taxon>Lactobacillales</taxon>
        <taxon>Lactobacillaceae</taxon>
        <taxon>Lactiplantibacillus</taxon>
    </lineage>
</organism>
<protein>
    <submittedName>
        <fullName evidence="3">Beta-glucoside bgl operon antiterminator BglGfamily</fullName>
    </submittedName>
    <submittedName>
        <fullName evidence="6">PRD domain-containing protein</fullName>
    </submittedName>
    <submittedName>
        <fullName evidence="5">Transcription antiterminator LicT</fullName>
    </submittedName>
</protein>
<dbReference type="AlphaFoldDB" id="A0A0G9FHW1"/>
<feature type="domain" description="PRD" evidence="2">
    <location>
        <begin position="64"/>
        <end position="169"/>
    </location>
</feature>
<dbReference type="OMA" id="HESAMSI"/>